<dbReference type="Proteomes" id="UP000233440">
    <property type="component" value="Unassembled WGS sequence"/>
</dbReference>
<dbReference type="SMART" id="SM00047">
    <property type="entry name" value="LYZ2"/>
    <property type="match status" value="1"/>
</dbReference>
<dbReference type="SMART" id="SM00287">
    <property type="entry name" value="SH3b"/>
    <property type="match status" value="6"/>
</dbReference>
<feature type="domain" description="SH3b" evidence="2">
    <location>
        <begin position="194"/>
        <end position="257"/>
    </location>
</feature>
<dbReference type="Pfam" id="PF01832">
    <property type="entry name" value="Glucosaminidase"/>
    <property type="match status" value="1"/>
</dbReference>
<protein>
    <submittedName>
        <fullName evidence="3">Mannosyl-glycoprotein endo-beta-N-acetylglucosamidase</fullName>
    </submittedName>
</protein>
<dbReference type="GO" id="GO:0004040">
    <property type="term" value="F:amidase activity"/>
    <property type="evidence" value="ECO:0007669"/>
    <property type="project" value="InterPro"/>
</dbReference>
<dbReference type="AlphaFoldDB" id="A0A2N3LH94"/>
<dbReference type="PANTHER" id="PTHR34408:SF1">
    <property type="entry name" value="GLYCOSYL HYDROLASE FAMILY 19 DOMAIN-CONTAINING PROTEIN HI_1415"/>
    <property type="match status" value="1"/>
</dbReference>
<evidence type="ECO:0000313" key="3">
    <source>
        <dbReference type="EMBL" id="PKR83959.1"/>
    </source>
</evidence>
<comment type="caution">
    <text evidence="3">The sequence shown here is derived from an EMBL/GenBank/DDBJ whole genome shotgun (WGS) entry which is preliminary data.</text>
</comment>
<dbReference type="PROSITE" id="PS51781">
    <property type="entry name" value="SH3B"/>
    <property type="match status" value="6"/>
</dbReference>
<feature type="domain" description="SH3b" evidence="2">
    <location>
        <begin position="348"/>
        <end position="413"/>
    </location>
</feature>
<gene>
    <name evidence="3" type="ORF">CWO92_17040</name>
</gene>
<dbReference type="Pfam" id="PF08239">
    <property type="entry name" value="SH3_3"/>
    <property type="match status" value="6"/>
</dbReference>
<dbReference type="InterPro" id="IPR003646">
    <property type="entry name" value="SH3-like_bac-type"/>
</dbReference>
<accession>A0A2N3LH94</accession>
<organism evidence="3 4">
    <name type="scientific">Heyndrickxia camelliae</name>
    <dbReference type="NCBI Taxonomy" id="1707093"/>
    <lineage>
        <taxon>Bacteria</taxon>
        <taxon>Bacillati</taxon>
        <taxon>Bacillota</taxon>
        <taxon>Bacilli</taxon>
        <taxon>Bacillales</taxon>
        <taxon>Bacillaceae</taxon>
        <taxon>Heyndrickxia</taxon>
    </lineage>
</organism>
<dbReference type="SUPFAM" id="SSF50044">
    <property type="entry name" value="SH3-domain"/>
    <property type="match status" value="1"/>
</dbReference>
<evidence type="ECO:0000259" key="2">
    <source>
        <dbReference type="PROSITE" id="PS51781"/>
    </source>
</evidence>
<feature type="compositionally biased region" description="Low complexity" evidence="1">
    <location>
        <begin position="7"/>
        <end position="21"/>
    </location>
</feature>
<dbReference type="EMBL" id="PIQO01000014">
    <property type="protein sequence ID" value="PKR83959.1"/>
    <property type="molecule type" value="Genomic_DNA"/>
</dbReference>
<sequence>MSTQNSTTVKASSTTTKPATVPKTTTKYVNVEANSTLNMRSTASTKGKVIASLKKGTQVTVYSESNGWSKIKASGKDGYVSSQYLSTQNSTTVKASSTTTKPATVPKTTTKYVNVEANSTLNMRSTASTKGKVIASLKKDTQVTVYSESNGWSKIKANGKDGYVSSQYLTTTKVDSVKPPSSTANKPSTPKTVLKYVNVTANSSLNMRETASTSGKIIAKLTLGMEVKVYAESNGWSKVNVNGKDGFVSSQYLITTKPAISVPPKETTKVKYVMVNSLSGLSMYTEPSTKSSVIVNIAKGVKVTVYSESNGWAKINVYGHDGYVKSENLSSSVPSSNNSDSNTSQSQSKLKYVNVDANSVLNMRSSASVNASIISTLTRGTAVQYYSESNGWARVTANGKTGYVSTQYLSSTAISLPGSSNSTKKVIYDNYNISIDNLVKIQEAAGAQTDSKYHTYIREDALKLNNPSKPTSGVVQGNGWNVRGGAGTSYWVVGKVNNGDTLSIISQQKDSDGYTWYEVSYNKTWVNANPDDIKYYLDPNNFVDDSIKSLQFLNLSKSTNLDAAEVNNKILAGKGILAGKASSFIAAGEIYGVNEIYLISHALLETGNGTSQLANGVQVNGRTVYNMYGIGAYDNSALSSGAQFAYNAGWFTPEEAIIGGAEFIANGYINSGQDTLYKMRWNPSAAASSGKATHQYATDIGWAEKQVIQIYNLYSLLNSYELTLQIPKYLSY</sequence>
<reference evidence="3 4" key="1">
    <citation type="submission" date="2017-11" db="EMBL/GenBank/DDBJ databases">
        <title>Bacillus camelliae sp. nov., isolated from pu'er tea.</title>
        <authorList>
            <person name="Niu L."/>
        </authorList>
    </citation>
    <scope>NUCLEOTIDE SEQUENCE [LARGE SCALE GENOMIC DNA]</scope>
    <source>
        <strain evidence="3 4">7578-1</strain>
    </source>
</reference>
<dbReference type="InterPro" id="IPR036028">
    <property type="entry name" value="SH3-like_dom_sf"/>
</dbReference>
<keyword evidence="4" id="KW-1185">Reference proteome</keyword>
<dbReference type="InterPro" id="IPR002901">
    <property type="entry name" value="MGlyc_endo_b_GlcNAc-like_dom"/>
</dbReference>
<feature type="domain" description="SH3b" evidence="2">
    <location>
        <begin position="108"/>
        <end position="173"/>
    </location>
</feature>
<dbReference type="InterPro" id="IPR052354">
    <property type="entry name" value="Cell_Wall_Dynamics_Protein"/>
</dbReference>
<dbReference type="PANTHER" id="PTHR34408">
    <property type="entry name" value="FAMILY PROTEIN, PUTATIVE-RELATED"/>
    <property type="match status" value="1"/>
</dbReference>
<feature type="domain" description="SH3b" evidence="2">
    <location>
        <begin position="24"/>
        <end position="89"/>
    </location>
</feature>
<feature type="region of interest" description="Disordered" evidence="1">
    <location>
        <begin position="1"/>
        <end position="21"/>
    </location>
</feature>
<name>A0A2N3LH94_9BACI</name>
<dbReference type="Gene3D" id="2.30.30.40">
    <property type="entry name" value="SH3 Domains"/>
    <property type="match status" value="6"/>
</dbReference>
<feature type="domain" description="SH3b" evidence="2">
    <location>
        <begin position="268"/>
        <end position="333"/>
    </location>
</feature>
<dbReference type="OrthoDB" id="9816557at2"/>
<dbReference type="Gene3D" id="1.10.530.10">
    <property type="match status" value="1"/>
</dbReference>
<feature type="region of interest" description="Disordered" evidence="1">
    <location>
        <begin position="328"/>
        <end position="348"/>
    </location>
</feature>
<evidence type="ECO:0000256" key="1">
    <source>
        <dbReference type="SAM" id="MobiDB-lite"/>
    </source>
</evidence>
<feature type="domain" description="SH3b" evidence="2">
    <location>
        <begin position="470"/>
        <end position="546"/>
    </location>
</feature>
<proteinExistence type="predicted"/>
<evidence type="ECO:0000313" key="4">
    <source>
        <dbReference type="Proteomes" id="UP000233440"/>
    </source>
</evidence>